<evidence type="ECO:0000313" key="8">
    <source>
        <dbReference type="EMBL" id="KDO54369.1"/>
    </source>
</evidence>
<dbReference type="STRING" id="2711.A0A067EGR3"/>
<dbReference type="Pfam" id="PF13947">
    <property type="entry name" value="GUB_WAK_bind"/>
    <property type="match status" value="1"/>
</dbReference>
<evidence type="ECO:0000256" key="4">
    <source>
        <dbReference type="ARBA" id="ARBA00022989"/>
    </source>
</evidence>
<name>A0A067EGR3_CITSI</name>
<accession>A0A067EGR3</accession>
<dbReference type="Proteomes" id="UP000027120">
    <property type="component" value="Unassembled WGS sequence"/>
</dbReference>
<protein>
    <recommendedName>
        <fullName evidence="7">Wall-associated receptor kinase galacturonan-binding domain-containing protein</fullName>
    </recommendedName>
</protein>
<dbReference type="GO" id="GO:0030247">
    <property type="term" value="F:polysaccharide binding"/>
    <property type="evidence" value="ECO:0007669"/>
    <property type="project" value="InterPro"/>
</dbReference>
<evidence type="ECO:0000313" key="9">
    <source>
        <dbReference type="Proteomes" id="UP000027120"/>
    </source>
</evidence>
<comment type="subcellular location">
    <subcellularLocation>
        <location evidence="1">Membrane</location>
        <topology evidence="1">Single-pass membrane protein</topology>
    </subcellularLocation>
</comment>
<keyword evidence="9" id="KW-1185">Reference proteome</keyword>
<gene>
    <name evidence="8" type="ORF">CISIN_1g041294mg</name>
</gene>
<feature type="chain" id="PRO_5001639423" description="Wall-associated receptor kinase galacturonan-binding domain-containing protein" evidence="6">
    <location>
        <begin position="18"/>
        <end position="276"/>
    </location>
</feature>
<keyword evidence="3 6" id="KW-0732">Signal</keyword>
<evidence type="ECO:0000256" key="6">
    <source>
        <dbReference type="SAM" id="SignalP"/>
    </source>
</evidence>
<evidence type="ECO:0000256" key="5">
    <source>
        <dbReference type="ARBA" id="ARBA00023136"/>
    </source>
</evidence>
<evidence type="ECO:0000256" key="2">
    <source>
        <dbReference type="ARBA" id="ARBA00022692"/>
    </source>
</evidence>
<keyword evidence="5" id="KW-0472">Membrane</keyword>
<sequence>MWKLWFMLLILSWQAAASSSNNAKPGCQEKCGGITVPYPFGIDDPKCALNVNFSLKCNKSFSPPKLMYGNIVVLNISIEDGSMIASMWTARSCYNSSGRLNYSNVQFDLGDGRPFRFSDTRNKLTAFGCDTTATMTDRFGSFGSICGSICLGDISSLNNKHNSCHGIGCCQIGLAKSLKSLNISLDSTYNYSGMLTGETIQCDYAVLADEHFDLSELRSSDYSPDNEISSKVTVEWVVKEEKCPVVSQNSSVYACANHTDCKNSDNGEGYRCLCWI</sequence>
<reference evidence="8 9" key="1">
    <citation type="submission" date="2014-04" db="EMBL/GenBank/DDBJ databases">
        <authorList>
            <consortium name="International Citrus Genome Consortium"/>
            <person name="Gmitter F."/>
            <person name="Chen C."/>
            <person name="Farmerie W."/>
            <person name="Harkins T."/>
            <person name="Desany B."/>
            <person name="Mohiuddin M."/>
            <person name="Kodira C."/>
            <person name="Borodovsky M."/>
            <person name="Lomsadze A."/>
            <person name="Burns P."/>
            <person name="Jenkins J."/>
            <person name="Prochnik S."/>
            <person name="Shu S."/>
            <person name="Chapman J."/>
            <person name="Pitluck S."/>
            <person name="Schmutz J."/>
            <person name="Rokhsar D."/>
        </authorList>
    </citation>
    <scope>NUCLEOTIDE SEQUENCE</scope>
</reference>
<keyword evidence="2" id="KW-0812">Transmembrane</keyword>
<dbReference type="PANTHER" id="PTHR33491">
    <property type="entry name" value="OSJNBA0016N04.9 PROTEIN"/>
    <property type="match status" value="1"/>
</dbReference>
<proteinExistence type="predicted"/>
<evidence type="ECO:0000259" key="7">
    <source>
        <dbReference type="Pfam" id="PF13947"/>
    </source>
</evidence>
<dbReference type="GO" id="GO:0016020">
    <property type="term" value="C:membrane"/>
    <property type="evidence" value="ECO:0007669"/>
    <property type="project" value="UniProtKB-SubCell"/>
</dbReference>
<keyword evidence="4" id="KW-1133">Transmembrane helix</keyword>
<feature type="domain" description="Wall-associated receptor kinase galacturonan-binding" evidence="7">
    <location>
        <begin position="27"/>
        <end position="83"/>
    </location>
</feature>
<dbReference type="EMBL" id="KK784996">
    <property type="protein sequence ID" value="KDO54369.1"/>
    <property type="molecule type" value="Genomic_DNA"/>
</dbReference>
<dbReference type="AlphaFoldDB" id="A0A067EGR3"/>
<organism evidence="8 9">
    <name type="scientific">Citrus sinensis</name>
    <name type="common">Sweet orange</name>
    <name type="synonym">Citrus aurantium var. sinensis</name>
    <dbReference type="NCBI Taxonomy" id="2711"/>
    <lineage>
        <taxon>Eukaryota</taxon>
        <taxon>Viridiplantae</taxon>
        <taxon>Streptophyta</taxon>
        <taxon>Embryophyta</taxon>
        <taxon>Tracheophyta</taxon>
        <taxon>Spermatophyta</taxon>
        <taxon>Magnoliopsida</taxon>
        <taxon>eudicotyledons</taxon>
        <taxon>Gunneridae</taxon>
        <taxon>Pentapetalae</taxon>
        <taxon>rosids</taxon>
        <taxon>malvids</taxon>
        <taxon>Sapindales</taxon>
        <taxon>Rutaceae</taxon>
        <taxon>Aurantioideae</taxon>
        <taxon>Citrus</taxon>
    </lineage>
</organism>
<evidence type="ECO:0000256" key="3">
    <source>
        <dbReference type="ARBA" id="ARBA00022729"/>
    </source>
</evidence>
<evidence type="ECO:0000256" key="1">
    <source>
        <dbReference type="ARBA" id="ARBA00004167"/>
    </source>
</evidence>
<dbReference type="InterPro" id="IPR025287">
    <property type="entry name" value="WAK_GUB"/>
</dbReference>
<feature type="signal peptide" evidence="6">
    <location>
        <begin position="1"/>
        <end position="17"/>
    </location>
</feature>